<protein>
    <submittedName>
        <fullName evidence="1">Uncharacterized protein</fullName>
    </submittedName>
</protein>
<sequence>MVNISEFSSYAYKNKNLMDTEVEGLLTRLTENTILPERMSNEAYITHLNIAQNNIFIAS</sequence>
<dbReference type="Proteomes" id="UP000253209">
    <property type="component" value="Unassembled WGS sequence"/>
</dbReference>
<organism evidence="1 2">
    <name type="scientific">Mucilaginibacter hurinus</name>
    <dbReference type="NCBI Taxonomy" id="2201324"/>
    <lineage>
        <taxon>Bacteria</taxon>
        <taxon>Pseudomonadati</taxon>
        <taxon>Bacteroidota</taxon>
        <taxon>Sphingobacteriia</taxon>
        <taxon>Sphingobacteriales</taxon>
        <taxon>Sphingobacteriaceae</taxon>
        <taxon>Mucilaginibacter</taxon>
    </lineage>
</organism>
<evidence type="ECO:0000313" key="2">
    <source>
        <dbReference type="Proteomes" id="UP000253209"/>
    </source>
</evidence>
<reference evidence="1 2" key="1">
    <citation type="submission" date="2018-05" db="EMBL/GenBank/DDBJ databases">
        <title>Mucilaginibacter hurinus sp. nov., isolated from briquette warehouse soil.</title>
        <authorList>
            <person name="Choi L."/>
        </authorList>
    </citation>
    <scope>NUCLEOTIDE SEQUENCE [LARGE SCALE GENOMIC DNA]</scope>
    <source>
        <strain evidence="1 2">ZR32</strain>
    </source>
</reference>
<name>A0A367GJN0_9SPHI</name>
<accession>A0A367GJN0</accession>
<keyword evidence="2" id="KW-1185">Reference proteome</keyword>
<dbReference type="EMBL" id="QGDC01000011">
    <property type="protein sequence ID" value="RCH53687.1"/>
    <property type="molecule type" value="Genomic_DNA"/>
</dbReference>
<gene>
    <name evidence="1" type="ORF">DJ568_16765</name>
</gene>
<dbReference type="AlphaFoldDB" id="A0A367GJN0"/>
<proteinExistence type="predicted"/>
<evidence type="ECO:0000313" key="1">
    <source>
        <dbReference type="EMBL" id="RCH53687.1"/>
    </source>
</evidence>
<comment type="caution">
    <text evidence="1">The sequence shown here is derived from an EMBL/GenBank/DDBJ whole genome shotgun (WGS) entry which is preliminary data.</text>
</comment>